<feature type="region of interest" description="Disordered" evidence="1">
    <location>
        <begin position="399"/>
        <end position="420"/>
    </location>
</feature>
<evidence type="ECO:0000313" key="3">
    <source>
        <dbReference type="Proteomes" id="UP000019487"/>
    </source>
</evidence>
<dbReference type="STRING" id="1432307.W9CJ99"/>
<name>W9CJ99_SCLBF</name>
<comment type="caution">
    <text evidence="2">The sequence shown here is derived from an EMBL/GenBank/DDBJ whole genome shotgun (WGS) entry which is preliminary data.</text>
</comment>
<sequence length="1065" mass="115994">MTTRREKRKVTKNPPVTRYNLDPTTPVHRQSLATTPAMVENRQPESTPQIRYAIPDQPQRPEPSLNRNKSEHKGQSDWLIGFCHHPVGDHNTVFAGIFAPCALYGKTHWRLKNVSLGRDPHDFKPSDGFGLTVIQRARIRAQYRIAGSVGDDVVKALFCGPCAMMQHDREVRAREGDVGLVKSSDQMSQTQPKSPQPMKYPLPRATSAEDPGVESRIFKQEPSQKVQKRSAKSELKEIPAEAILSAGELSSQYTRENEMEAVSNLIFMQNHRNTINAVNASAGVGNVDGSSSSNQRTRVGCNRDSLASLTNCSTFVGELDSSGSSEDEDDLKGCEKLSRMPARGHLSYVHDFSDCSATMTVLDHYAEEERAFREDGTIRCLVHSGETNPNKPALNVVTTRSTRSSSSSTIRQHTSQEDAVETLCSEPVNQNRISSYSVVPRKSSSIRDSLRQNRLASCPTIPGMSTLGTSASSVKKDRMLNCTVETAPPSSSSSSVMQYDISNCKSDIMDDSNPSTPLMQYSQYCHLLDESTLVFDSPISRSPSKSRAFSCTALSPVAAREQHPLADCFNVSGDLSPASVKQHRVSSCCASIPSGSINTNEGYGSHMLDDCNFTTESSTPIPKKQHRLTSCTVDDSSSSRKSSSAMAYLMEDGCLLSGAASPFTQHRVASCGEISSASSGRASGGNLIDMKNEFEDGCMSSGSSTPKIRQHRAVSCIAPSTIAECAEHLLDDCEYDSNLASPLLQHNITGCDTTSVAEEEKGRWLEDCAADSSPSTPLRQHRIASCVVSSLSSNRDSVVEQHRFVSCPGIIPDESSRSPDRSHDSHHLSHGILVDTSENDQSTHTNYEDCLHNLDECITPADKGKMEAHASRNTEYEKYSMKVAHHFHDQAIEFNEKSAQGEETRRSESDSQPTLAQFLSVDEENNLRSVTQIDGDGTMSIASRSSIVPPTPYSSPAAPYSPPATPLNICGAYPFTPITPLNINKDKKRIPSEQDSAGSGFASYFGFGSSKKTQGLVNGVGGSSIKRGGIGSLSRGRNLVLDESVPVEEVELDEILFRAKGRGWK</sequence>
<dbReference type="AlphaFoldDB" id="W9CJ99"/>
<protein>
    <submittedName>
        <fullName evidence="2">Uncharacterized protein</fullName>
    </submittedName>
</protein>
<dbReference type="EMBL" id="AYSA01000155">
    <property type="protein sequence ID" value="ESZ96088.1"/>
    <property type="molecule type" value="Genomic_DNA"/>
</dbReference>
<evidence type="ECO:0000313" key="2">
    <source>
        <dbReference type="EMBL" id="ESZ96088.1"/>
    </source>
</evidence>
<feature type="region of interest" description="Disordered" evidence="1">
    <location>
        <begin position="176"/>
        <end position="233"/>
    </location>
</feature>
<dbReference type="OrthoDB" id="1045822at2759"/>
<proteinExistence type="predicted"/>
<feature type="compositionally biased region" description="Low complexity" evidence="1">
    <location>
        <begin position="399"/>
        <end position="409"/>
    </location>
</feature>
<feature type="compositionally biased region" description="Basic residues" evidence="1">
    <location>
        <begin position="1"/>
        <end position="11"/>
    </location>
</feature>
<feature type="compositionally biased region" description="Polar residues" evidence="1">
    <location>
        <begin position="183"/>
        <end position="193"/>
    </location>
</feature>
<organism evidence="2 3">
    <name type="scientific">Sclerotinia borealis (strain F-4128)</name>
    <dbReference type="NCBI Taxonomy" id="1432307"/>
    <lineage>
        <taxon>Eukaryota</taxon>
        <taxon>Fungi</taxon>
        <taxon>Dikarya</taxon>
        <taxon>Ascomycota</taxon>
        <taxon>Pezizomycotina</taxon>
        <taxon>Leotiomycetes</taxon>
        <taxon>Helotiales</taxon>
        <taxon>Sclerotiniaceae</taxon>
        <taxon>Sclerotinia</taxon>
    </lineage>
</organism>
<dbReference type="InterPro" id="IPR006461">
    <property type="entry name" value="PLAC_motif_containing"/>
</dbReference>
<feature type="region of interest" description="Disordered" evidence="1">
    <location>
        <begin position="1"/>
        <end position="72"/>
    </location>
</feature>
<dbReference type="Pfam" id="PF04749">
    <property type="entry name" value="PLAC8"/>
    <property type="match status" value="1"/>
</dbReference>
<reference evidence="2 3" key="1">
    <citation type="journal article" date="2014" name="Genome Announc.">
        <title>Draft genome sequence of Sclerotinia borealis, a psychrophilic plant pathogenic fungus.</title>
        <authorList>
            <person name="Mardanov A.V."/>
            <person name="Beletsky A.V."/>
            <person name="Kadnikov V.V."/>
            <person name="Ignatov A.N."/>
            <person name="Ravin N.V."/>
        </authorList>
    </citation>
    <scope>NUCLEOTIDE SEQUENCE [LARGE SCALE GENOMIC DNA]</scope>
    <source>
        <strain evidence="3">F-4157</strain>
    </source>
</reference>
<evidence type="ECO:0000256" key="1">
    <source>
        <dbReference type="SAM" id="MobiDB-lite"/>
    </source>
</evidence>
<feature type="compositionally biased region" description="Basic and acidic residues" evidence="1">
    <location>
        <begin position="814"/>
        <end position="827"/>
    </location>
</feature>
<gene>
    <name evidence="2" type="ORF">SBOR_3565</name>
</gene>
<dbReference type="HOGENOM" id="CLU_288577_0_0_1"/>
<dbReference type="Proteomes" id="UP000019487">
    <property type="component" value="Unassembled WGS sequence"/>
</dbReference>
<accession>W9CJ99</accession>
<feature type="region of interest" description="Disordered" evidence="1">
    <location>
        <begin position="809"/>
        <end position="843"/>
    </location>
</feature>
<keyword evidence="3" id="KW-1185">Reference proteome</keyword>